<proteinExistence type="predicted"/>
<protein>
    <submittedName>
        <fullName evidence="1">Uncharacterized protein</fullName>
    </submittedName>
</protein>
<evidence type="ECO:0000313" key="2">
    <source>
        <dbReference type="Proteomes" id="UP001163624"/>
    </source>
</evidence>
<reference evidence="1" key="1">
    <citation type="submission" date="2022-11" db="EMBL/GenBank/DDBJ databases">
        <title>Pseudomonas triclosanedens sp. nov., a triclosan degrader isolated from activated sludge.</title>
        <authorList>
            <person name="Yin Y."/>
            <person name="Lu Z."/>
        </authorList>
    </citation>
    <scope>NUCLEOTIDE SEQUENCE</scope>
    <source>
        <strain evidence="1">ZM23</strain>
    </source>
</reference>
<keyword evidence="2" id="KW-1185">Reference proteome</keyword>
<name>A0ABY7A2M8_9PSED</name>
<sequence>MLINGIEYGIQFASDINPRDGLGLECCINNVPILEIFRDDENKRYVVNLFQQDVPLEVLEALIPTARAELGDFVP</sequence>
<dbReference type="Proteomes" id="UP001163624">
    <property type="component" value="Chromosome"/>
</dbReference>
<accession>A0ABY7A2M8</accession>
<organism evidence="1 2">
    <name type="scientific">Pseudomonas triclosanedens</name>
    <dbReference type="NCBI Taxonomy" id="2961893"/>
    <lineage>
        <taxon>Bacteria</taxon>
        <taxon>Pseudomonadati</taxon>
        <taxon>Pseudomonadota</taxon>
        <taxon>Gammaproteobacteria</taxon>
        <taxon>Pseudomonadales</taxon>
        <taxon>Pseudomonadaceae</taxon>
        <taxon>Pseudomonas</taxon>
    </lineage>
</organism>
<evidence type="ECO:0000313" key="1">
    <source>
        <dbReference type="EMBL" id="WAI51477.1"/>
    </source>
</evidence>
<gene>
    <name evidence="1" type="ORF">OU419_09575</name>
</gene>
<dbReference type="RefSeq" id="WP_254471937.1">
    <property type="nucleotide sequence ID" value="NZ_CP113432.1"/>
</dbReference>
<dbReference type="EMBL" id="CP113432">
    <property type="protein sequence ID" value="WAI51477.1"/>
    <property type="molecule type" value="Genomic_DNA"/>
</dbReference>